<dbReference type="AlphaFoldDB" id="A0A0T7H427"/>
<dbReference type="Proteomes" id="UP000039660">
    <property type="component" value="Unassembled WGS sequence"/>
</dbReference>
<reference evidence="3 4" key="1">
    <citation type="submission" date="2014-08" db="EMBL/GenBank/DDBJ databases">
        <authorList>
            <person name="Chen Y.-H."/>
        </authorList>
    </citation>
    <scope>NUCLEOTIDE SEQUENCE [LARGE SCALE GENOMIC DNA]</scope>
</reference>
<sequence>MSMRRVHLRKLLKIMFLEEGPRRSALRTDIREDRARAADDGGEGGGDFYGPFWSDAKRHVFGMHDLHAATDGRIAGNGRRQNLYPQLRDGFLLWWDERRRWTNAPFAPGRQLGTQFPFPGLDAVVKVDNILSARDGRGVEHYVYPYFSETPVLDEQAARLGLWLLGQALLGVPHEEIRVLDVIRGEPFSIDRYPLAGNEEDNFRDRYAALLEEWEALRAEYD</sequence>
<dbReference type="RefSeq" id="WP_046638202.1">
    <property type="nucleotide sequence ID" value="NZ_CCRH01000020.1"/>
</dbReference>
<evidence type="ECO:0000313" key="3">
    <source>
        <dbReference type="Proteomes" id="UP000039660"/>
    </source>
</evidence>
<accession>A0A0T7H427</accession>
<organism evidence="2 3">
    <name type="scientific">Neorhizobium galegae bv. officinalis</name>
    <dbReference type="NCBI Taxonomy" id="323656"/>
    <lineage>
        <taxon>Bacteria</taxon>
        <taxon>Pseudomonadati</taxon>
        <taxon>Pseudomonadota</taxon>
        <taxon>Alphaproteobacteria</taxon>
        <taxon>Hyphomicrobiales</taxon>
        <taxon>Rhizobiaceae</taxon>
        <taxon>Rhizobium/Agrobacterium group</taxon>
        <taxon>Neorhizobium</taxon>
    </lineage>
</organism>
<dbReference type="EMBL" id="CCRK01000020">
    <property type="protein sequence ID" value="CDZ54274.1"/>
    <property type="molecule type" value="Genomic_DNA"/>
</dbReference>
<gene>
    <name evidence="1" type="ORF">NGAL_HAMBI1145_52550</name>
    <name evidence="2" type="ORF">NGAL_HAMBI1189_54140</name>
</gene>
<dbReference type="OrthoDB" id="7833521at2"/>
<evidence type="ECO:0000313" key="4">
    <source>
        <dbReference type="Proteomes" id="UP000046176"/>
    </source>
</evidence>
<protein>
    <submittedName>
        <fullName evidence="2">Uncharacterized protein</fullName>
    </submittedName>
</protein>
<dbReference type="EMBL" id="CCRH01000020">
    <property type="protein sequence ID" value="CDZ40165.1"/>
    <property type="molecule type" value="Genomic_DNA"/>
</dbReference>
<evidence type="ECO:0000313" key="1">
    <source>
        <dbReference type="EMBL" id="CDZ40165.1"/>
    </source>
</evidence>
<name>A0A0T7H427_NEOGA</name>
<proteinExistence type="predicted"/>
<dbReference type="Proteomes" id="UP000046176">
    <property type="component" value="Unassembled WGS sequence"/>
</dbReference>
<evidence type="ECO:0000313" key="2">
    <source>
        <dbReference type="EMBL" id="CDZ54274.1"/>
    </source>
</evidence>